<organism evidence="2 3">
    <name type="scientific">Eleutherodactylus coqui</name>
    <name type="common">Puerto Rican coqui</name>
    <dbReference type="NCBI Taxonomy" id="57060"/>
    <lineage>
        <taxon>Eukaryota</taxon>
        <taxon>Metazoa</taxon>
        <taxon>Chordata</taxon>
        <taxon>Craniata</taxon>
        <taxon>Vertebrata</taxon>
        <taxon>Euteleostomi</taxon>
        <taxon>Amphibia</taxon>
        <taxon>Batrachia</taxon>
        <taxon>Anura</taxon>
        <taxon>Neobatrachia</taxon>
        <taxon>Hyloidea</taxon>
        <taxon>Eleutherodactylidae</taxon>
        <taxon>Eleutherodactylinae</taxon>
        <taxon>Eleutherodactylus</taxon>
        <taxon>Eleutherodactylus</taxon>
    </lineage>
</organism>
<dbReference type="AlphaFoldDB" id="A0A8J6F9N8"/>
<feature type="transmembrane region" description="Helical" evidence="1">
    <location>
        <begin position="6"/>
        <end position="26"/>
    </location>
</feature>
<accession>A0A8J6F9N8</accession>
<keyword evidence="1" id="KW-0472">Membrane</keyword>
<keyword evidence="1" id="KW-1133">Transmembrane helix</keyword>
<evidence type="ECO:0000313" key="2">
    <source>
        <dbReference type="EMBL" id="KAG9484082.1"/>
    </source>
</evidence>
<evidence type="ECO:0000313" key="3">
    <source>
        <dbReference type="Proteomes" id="UP000770717"/>
    </source>
</evidence>
<proteinExistence type="predicted"/>
<dbReference type="EMBL" id="WNTK01000005">
    <property type="protein sequence ID" value="KAG9484082.1"/>
    <property type="molecule type" value="Genomic_DNA"/>
</dbReference>
<gene>
    <name evidence="2" type="ORF">GDO78_009796</name>
</gene>
<protein>
    <submittedName>
        <fullName evidence="2">Uncharacterized protein</fullName>
    </submittedName>
</protein>
<comment type="caution">
    <text evidence="2">The sequence shown here is derived from an EMBL/GenBank/DDBJ whole genome shotgun (WGS) entry which is preliminary data.</text>
</comment>
<evidence type="ECO:0000256" key="1">
    <source>
        <dbReference type="SAM" id="Phobius"/>
    </source>
</evidence>
<keyword evidence="3" id="KW-1185">Reference proteome</keyword>
<dbReference type="Proteomes" id="UP000770717">
    <property type="component" value="Unassembled WGS sequence"/>
</dbReference>
<reference evidence="2" key="1">
    <citation type="thesis" date="2020" institute="ProQuest LLC" country="789 East Eisenhower Parkway, Ann Arbor, MI, USA">
        <title>Comparative Genomics and Chromosome Evolution.</title>
        <authorList>
            <person name="Mudd A.B."/>
        </authorList>
    </citation>
    <scope>NUCLEOTIDE SEQUENCE</scope>
    <source>
        <strain evidence="2">HN-11 Male</strain>
        <tissue evidence="2">Kidney and liver</tissue>
    </source>
</reference>
<name>A0A8J6F9N8_ELECQ</name>
<sequence>MENVIIGTIFLTMGAGIFLYCVSCSLQSMEVRRYKLFPFLPDPLSLATQTKFDYLFIHMNYNSGWLNKAFYYSCRQGVKSMKVQIKKCTPYLVIFTGTIVLNPDNDFMC</sequence>
<keyword evidence="1" id="KW-0812">Transmembrane</keyword>